<dbReference type="GO" id="GO:0047580">
    <property type="term" value="F:4-hydroxyproline epimerase activity"/>
    <property type="evidence" value="ECO:0007669"/>
    <property type="project" value="UniProtKB-EC"/>
</dbReference>
<dbReference type="EC" id="5.1.1.8" evidence="2"/>
<evidence type="ECO:0000313" key="2">
    <source>
        <dbReference type="EMBL" id="TWU05867.1"/>
    </source>
</evidence>
<organism evidence="2 3">
    <name type="scientific">Stieleria varia</name>
    <dbReference type="NCBI Taxonomy" id="2528005"/>
    <lineage>
        <taxon>Bacteria</taxon>
        <taxon>Pseudomonadati</taxon>
        <taxon>Planctomycetota</taxon>
        <taxon>Planctomycetia</taxon>
        <taxon>Pirellulales</taxon>
        <taxon>Pirellulaceae</taxon>
        <taxon>Stieleria</taxon>
    </lineage>
</organism>
<keyword evidence="3" id="KW-1185">Reference proteome</keyword>
<sequence length="324" mass="34709">MSERIDVIDSHTAGEPTRVVIDGGGNALATALNTDQPLSERLATFRDSLDHYRRAIACEPRGHDVLVGAVLCPPYDPDCSVGVIFFNNVGFLGMCGHGMIGVVRTLIHLGRLGIGHTRIDTPVGTVGVSVNEDGSISIENVSSYRMHQDVSVNVPGLGTVVGDVAWGGNGFFLVKQPTFEISLPRVRDLQRAAADIRDAVRDAGHTIVDHLELFASNTPADADSQNFVLCPGLEYDRSPCGTGTSAKLACLAADGRLAPGDTWRQAGVHGSKFSAHYRWDDESTGRIFPTITGRAYVTGQAQLIFDPEDPFCWGFGGSQSETQQ</sequence>
<accession>A0A5C6B200</accession>
<name>A0A5C6B200_9BACT</name>
<dbReference type="PANTHER" id="PTHR33442:SF1">
    <property type="entry name" value="TRANS-3-HYDROXY-L-PROLINE DEHYDRATASE"/>
    <property type="match status" value="1"/>
</dbReference>
<dbReference type="Proteomes" id="UP000320176">
    <property type="component" value="Unassembled WGS sequence"/>
</dbReference>
<reference evidence="2 3" key="1">
    <citation type="submission" date="2019-02" db="EMBL/GenBank/DDBJ databases">
        <title>Deep-cultivation of Planctomycetes and their phenomic and genomic characterization uncovers novel biology.</title>
        <authorList>
            <person name="Wiegand S."/>
            <person name="Jogler M."/>
            <person name="Boedeker C."/>
            <person name="Pinto D."/>
            <person name="Vollmers J."/>
            <person name="Rivas-Marin E."/>
            <person name="Kohn T."/>
            <person name="Peeters S.H."/>
            <person name="Heuer A."/>
            <person name="Rast P."/>
            <person name="Oberbeckmann S."/>
            <person name="Bunk B."/>
            <person name="Jeske O."/>
            <person name="Meyerdierks A."/>
            <person name="Storesund J.E."/>
            <person name="Kallscheuer N."/>
            <person name="Luecker S."/>
            <person name="Lage O.M."/>
            <person name="Pohl T."/>
            <person name="Merkel B.J."/>
            <person name="Hornburger P."/>
            <person name="Mueller R.-W."/>
            <person name="Bruemmer F."/>
            <person name="Labrenz M."/>
            <person name="Spormann A.M."/>
            <person name="Op Den Camp H."/>
            <person name="Overmann J."/>
            <person name="Amann R."/>
            <person name="Jetten M.S.M."/>
            <person name="Mascher T."/>
            <person name="Medema M.H."/>
            <person name="Devos D.P."/>
            <person name="Kaster A.-K."/>
            <person name="Ovreas L."/>
            <person name="Rohde M."/>
            <person name="Galperin M.Y."/>
            <person name="Jogler C."/>
        </authorList>
    </citation>
    <scope>NUCLEOTIDE SEQUENCE [LARGE SCALE GENOMIC DNA]</scope>
    <source>
        <strain evidence="2 3">Pla52n</strain>
    </source>
</reference>
<evidence type="ECO:0000256" key="1">
    <source>
        <dbReference type="ARBA" id="ARBA00007529"/>
    </source>
</evidence>
<dbReference type="PANTHER" id="PTHR33442">
    <property type="entry name" value="TRANS-3-HYDROXY-L-PROLINE DEHYDRATASE"/>
    <property type="match status" value="1"/>
</dbReference>
<dbReference type="EMBL" id="SJPN01000002">
    <property type="protein sequence ID" value="TWU05867.1"/>
    <property type="molecule type" value="Genomic_DNA"/>
</dbReference>
<dbReference type="AlphaFoldDB" id="A0A5C6B200"/>
<keyword evidence="2" id="KW-0413">Isomerase</keyword>
<comment type="caution">
    <text evidence="2">The sequence shown here is derived from an EMBL/GenBank/DDBJ whole genome shotgun (WGS) entry which is preliminary data.</text>
</comment>
<dbReference type="SUPFAM" id="SSF54506">
    <property type="entry name" value="Diaminopimelate epimerase-like"/>
    <property type="match status" value="1"/>
</dbReference>
<evidence type="ECO:0000313" key="3">
    <source>
        <dbReference type="Proteomes" id="UP000320176"/>
    </source>
</evidence>
<dbReference type="Pfam" id="PF05544">
    <property type="entry name" value="Pro_racemase"/>
    <property type="match status" value="1"/>
</dbReference>
<gene>
    <name evidence="2" type="ORF">Pla52n_15820</name>
</gene>
<dbReference type="RefSeq" id="WP_146519051.1">
    <property type="nucleotide sequence ID" value="NZ_CP151726.1"/>
</dbReference>
<protein>
    <submittedName>
        <fullName evidence="2">4-hydroxyproline epimerase</fullName>
        <ecNumber evidence="2">5.1.1.8</ecNumber>
    </submittedName>
</protein>
<comment type="similarity">
    <text evidence="1">Belongs to the proline racemase family.</text>
</comment>
<dbReference type="PIRSF" id="PIRSF029792">
    <property type="entry name" value="Pro_racemase"/>
    <property type="match status" value="1"/>
</dbReference>
<proteinExistence type="inferred from homology"/>
<dbReference type="InterPro" id="IPR008794">
    <property type="entry name" value="Pro_racemase_fam"/>
</dbReference>
<dbReference type="SFLD" id="SFLDS00028">
    <property type="entry name" value="Proline_Racemase"/>
    <property type="match status" value="1"/>
</dbReference>
<dbReference type="Gene3D" id="3.10.310.10">
    <property type="entry name" value="Diaminopimelate Epimerase, Chain A, domain 1"/>
    <property type="match status" value="2"/>
</dbReference>
<dbReference type="OrthoDB" id="181267at2"/>